<dbReference type="GO" id="GO:0005829">
    <property type="term" value="C:cytosol"/>
    <property type="evidence" value="ECO:0007669"/>
    <property type="project" value="TreeGrafter"/>
</dbReference>
<evidence type="ECO:0000313" key="13">
    <source>
        <dbReference type="Proteomes" id="UP000593892"/>
    </source>
</evidence>
<dbReference type="GO" id="GO:0000156">
    <property type="term" value="F:phosphorelay response regulator activity"/>
    <property type="evidence" value="ECO:0007669"/>
    <property type="project" value="TreeGrafter"/>
</dbReference>
<feature type="domain" description="OmpR/PhoB-type" evidence="11">
    <location>
        <begin position="129"/>
        <end position="228"/>
    </location>
</feature>
<dbReference type="Pfam" id="PF00486">
    <property type="entry name" value="Trans_reg_C"/>
    <property type="match status" value="1"/>
</dbReference>
<feature type="domain" description="Response regulatory" evidence="10">
    <location>
        <begin position="4"/>
        <end position="118"/>
    </location>
</feature>
<accession>A0A7S7NR91</accession>
<dbReference type="CDD" id="cd00383">
    <property type="entry name" value="trans_reg_C"/>
    <property type="match status" value="1"/>
</dbReference>
<dbReference type="SMART" id="SM00448">
    <property type="entry name" value="REC"/>
    <property type="match status" value="1"/>
</dbReference>
<dbReference type="PROSITE" id="PS50110">
    <property type="entry name" value="RESPONSE_REGULATORY"/>
    <property type="match status" value="1"/>
</dbReference>
<dbReference type="GO" id="GO:0006355">
    <property type="term" value="P:regulation of DNA-templated transcription"/>
    <property type="evidence" value="ECO:0007669"/>
    <property type="project" value="InterPro"/>
</dbReference>
<keyword evidence="4" id="KW-0805">Transcription regulation</keyword>
<evidence type="ECO:0000259" key="10">
    <source>
        <dbReference type="PROSITE" id="PS50110"/>
    </source>
</evidence>
<dbReference type="Gene3D" id="1.10.10.10">
    <property type="entry name" value="Winged helix-like DNA-binding domain superfamily/Winged helix DNA-binding domain"/>
    <property type="match status" value="1"/>
</dbReference>
<reference evidence="12 13" key="1">
    <citation type="submission" date="2020-10" db="EMBL/GenBank/DDBJ databases">
        <title>Complete genome sequence of Paludibaculum fermentans P105T, a facultatively anaerobic acidobacterium capable of dissimilatory Fe(III) reduction.</title>
        <authorList>
            <person name="Dedysh S.N."/>
            <person name="Beletsky A.V."/>
            <person name="Kulichevskaya I.S."/>
            <person name="Mardanov A.V."/>
            <person name="Ravin N.V."/>
        </authorList>
    </citation>
    <scope>NUCLEOTIDE SEQUENCE [LARGE SCALE GENOMIC DNA]</scope>
    <source>
        <strain evidence="12 13">P105</strain>
    </source>
</reference>
<evidence type="ECO:0000313" key="12">
    <source>
        <dbReference type="EMBL" id="QOY88355.1"/>
    </source>
</evidence>
<gene>
    <name evidence="12" type="ORF">IRI77_37440</name>
</gene>
<dbReference type="InterPro" id="IPR011006">
    <property type="entry name" value="CheY-like_superfamily"/>
</dbReference>
<keyword evidence="2 8" id="KW-0597">Phosphoprotein</keyword>
<dbReference type="KEGG" id="pfer:IRI77_37440"/>
<evidence type="ECO:0000256" key="4">
    <source>
        <dbReference type="ARBA" id="ARBA00023015"/>
    </source>
</evidence>
<feature type="DNA-binding region" description="OmpR/PhoB-type" evidence="9">
    <location>
        <begin position="129"/>
        <end position="228"/>
    </location>
</feature>
<dbReference type="RefSeq" id="WP_194450018.1">
    <property type="nucleotide sequence ID" value="NZ_CP063849.1"/>
</dbReference>
<dbReference type="Pfam" id="PF00072">
    <property type="entry name" value="Response_reg"/>
    <property type="match status" value="1"/>
</dbReference>
<evidence type="ECO:0000256" key="7">
    <source>
        <dbReference type="ARBA" id="ARBA00024735"/>
    </source>
</evidence>
<dbReference type="EMBL" id="CP063849">
    <property type="protein sequence ID" value="QOY88355.1"/>
    <property type="molecule type" value="Genomic_DNA"/>
</dbReference>
<protein>
    <recommendedName>
        <fullName evidence="1">Phosphate regulon transcriptional regulatory protein PhoB</fullName>
    </recommendedName>
</protein>
<evidence type="ECO:0000256" key="1">
    <source>
        <dbReference type="ARBA" id="ARBA00013332"/>
    </source>
</evidence>
<dbReference type="InterPro" id="IPR016032">
    <property type="entry name" value="Sig_transdc_resp-reg_C-effctor"/>
</dbReference>
<organism evidence="12 13">
    <name type="scientific">Paludibaculum fermentans</name>
    <dbReference type="NCBI Taxonomy" id="1473598"/>
    <lineage>
        <taxon>Bacteria</taxon>
        <taxon>Pseudomonadati</taxon>
        <taxon>Acidobacteriota</taxon>
        <taxon>Terriglobia</taxon>
        <taxon>Bryobacterales</taxon>
        <taxon>Bryobacteraceae</taxon>
        <taxon>Paludibaculum</taxon>
    </lineage>
</organism>
<dbReference type="CDD" id="cd17574">
    <property type="entry name" value="REC_OmpR"/>
    <property type="match status" value="1"/>
</dbReference>
<comment type="function">
    <text evidence="7">This protein is a positive regulator for the phosphate regulon. Transcription of this operon is positively regulated by PhoB and PhoR when phosphate is limited.</text>
</comment>
<keyword evidence="6" id="KW-0804">Transcription</keyword>
<dbReference type="InterPro" id="IPR001867">
    <property type="entry name" value="OmpR/PhoB-type_DNA-bd"/>
</dbReference>
<dbReference type="Gene3D" id="3.40.50.2300">
    <property type="match status" value="1"/>
</dbReference>
<dbReference type="SMART" id="SM00862">
    <property type="entry name" value="Trans_reg_C"/>
    <property type="match status" value="1"/>
</dbReference>
<dbReference type="InterPro" id="IPR001789">
    <property type="entry name" value="Sig_transdc_resp-reg_receiver"/>
</dbReference>
<dbReference type="SUPFAM" id="SSF46894">
    <property type="entry name" value="C-terminal effector domain of the bipartite response regulators"/>
    <property type="match status" value="1"/>
</dbReference>
<keyword evidence="5 9" id="KW-0238">DNA-binding</keyword>
<dbReference type="GO" id="GO:0000976">
    <property type="term" value="F:transcription cis-regulatory region binding"/>
    <property type="evidence" value="ECO:0007669"/>
    <property type="project" value="TreeGrafter"/>
</dbReference>
<evidence type="ECO:0000256" key="3">
    <source>
        <dbReference type="ARBA" id="ARBA00023012"/>
    </source>
</evidence>
<dbReference type="AlphaFoldDB" id="A0A7S7NR91"/>
<dbReference type="FunFam" id="3.40.50.2300:FF:000001">
    <property type="entry name" value="DNA-binding response regulator PhoB"/>
    <property type="match status" value="1"/>
</dbReference>
<evidence type="ECO:0000256" key="5">
    <source>
        <dbReference type="ARBA" id="ARBA00023125"/>
    </source>
</evidence>
<proteinExistence type="predicted"/>
<name>A0A7S7NR91_PALFE</name>
<evidence type="ECO:0000256" key="9">
    <source>
        <dbReference type="PROSITE-ProRule" id="PRU01091"/>
    </source>
</evidence>
<dbReference type="PROSITE" id="PS51755">
    <property type="entry name" value="OMPR_PHOB"/>
    <property type="match status" value="1"/>
</dbReference>
<dbReference type="PANTHER" id="PTHR48111">
    <property type="entry name" value="REGULATOR OF RPOS"/>
    <property type="match status" value="1"/>
</dbReference>
<dbReference type="PANTHER" id="PTHR48111:SF21">
    <property type="entry name" value="DNA-BINDING DUAL MASTER TRANSCRIPTIONAL REGULATOR RPAA"/>
    <property type="match status" value="1"/>
</dbReference>
<sequence length="228" mass="25670">MSHRILFVEDEAAFAVGMIDRLESEGYTVEWAQTGIAGYELALTRHFDLIVLDVMLPGKNGFDICRDLRREGQNVPVLMLTARGEVVDRVVGLKLGADDYVQKNCEPVELMARIEALLRRSAVPATVTAERAEFGDLRIDLRRHEVSRAGKPLSLSPVEFRLLEYLIERRGTVITREELLENVWNLSGDTLSRTVDVHVAGLRKKIEADPRYPRLLLTVKGAGYKLSI</sequence>
<keyword evidence="13" id="KW-1185">Reference proteome</keyword>
<dbReference type="Proteomes" id="UP000593892">
    <property type="component" value="Chromosome"/>
</dbReference>
<dbReference type="FunFam" id="1.10.10.10:FF:000018">
    <property type="entry name" value="DNA-binding response regulator ResD"/>
    <property type="match status" value="1"/>
</dbReference>
<evidence type="ECO:0000256" key="6">
    <source>
        <dbReference type="ARBA" id="ARBA00023163"/>
    </source>
</evidence>
<dbReference type="InterPro" id="IPR039420">
    <property type="entry name" value="WalR-like"/>
</dbReference>
<evidence type="ECO:0000256" key="8">
    <source>
        <dbReference type="PROSITE-ProRule" id="PRU00169"/>
    </source>
</evidence>
<dbReference type="InterPro" id="IPR036388">
    <property type="entry name" value="WH-like_DNA-bd_sf"/>
</dbReference>
<dbReference type="Gene3D" id="6.10.250.690">
    <property type="match status" value="1"/>
</dbReference>
<evidence type="ECO:0000259" key="11">
    <source>
        <dbReference type="PROSITE" id="PS51755"/>
    </source>
</evidence>
<evidence type="ECO:0000256" key="2">
    <source>
        <dbReference type="ARBA" id="ARBA00022553"/>
    </source>
</evidence>
<dbReference type="GO" id="GO:0032993">
    <property type="term" value="C:protein-DNA complex"/>
    <property type="evidence" value="ECO:0007669"/>
    <property type="project" value="TreeGrafter"/>
</dbReference>
<dbReference type="SUPFAM" id="SSF52172">
    <property type="entry name" value="CheY-like"/>
    <property type="match status" value="1"/>
</dbReference>
<keyword evidence="3" id="KW-0902">Two-component regulatory system</keyword>
<feature type="modified residue" description="4-aspartylphosphate" evidence="8">
    <location>
        <position position="53"/>
    </location>
</feature>